<keyword evidence="1" id="KW-0472">Membrane</keyword>
<name>A0A6I4UGA1_9SPHN</name>
<evidence type="ECO:0000313" key="3">
    <source>
        <dbReference type="EMBL" id="MXP37506.1"/>
    </source>
</evidence>
<dbReference type="Proteomes" id="UP000548685">
    <property type="component" value="Unassembled WGS sequence"/>
</dbReference>
<feature type="transmembrane region" description="Helical" evidence="1">
    <location>
        <begin position="54"/>
        <end position="73"/>
    </location>
</feature>
<dbReference type="Proteomes" id="UP000430021">
    <property type="component" value="Unassembled WGS sequence"/>
</dbReference>
<evidence type="ECO:0000313" key="4">
    <source>
        <dbReference type="Proteomes" id="UP000430021"/>
    </source>
</evidence>
<gene>
    <name evidence="2" type="ORF">FHS52_000796</name>
    <name evidence="3" type="ORF">GRI59_02615</name>
</gene>
<keyword evidence="1" id="KW-1133">Transmembrane helix</keyword>
<protein>
    <submittedName>
        <fullName evidence="3">Uncharacterized protein</fullName>
    </submittedName>
</protein>
<dbReference type="AlphaFoldDB" id="A0A6I4UGA1"/>
<proteinExistence type="predicted"/>
<sequence>MEAAMSVREHFLFWLDSQISVGSLFWSDIRWLLFVPFWPFLIIALIWFDVVAVRLASLGIGLLLCMPWGLLIAHRRRVKRRDWVEPTRFSDKNGGY</sequence>
<dbReference type="EMBL" id="JACICE010000001">
    <property type="protein sequence ID" value="MBB3774853.1"/>
    <property type="molecule type" value="Genomic_DNA"/>
</dbReference>
<keyword evidence="5" id="KW-1185">Reference proteome</keyword>
<dbReference type="EMBL" id="WTYB01000001">
    <property type="protein sequence ID" value="MXP37506.1"/>
    <property type="molecule type" value="Genomic_DNA"/>
</dbReference>
<accession>A0A6I4UGA1</accession>
<reference evidence="3 4" key="1">
    <citation type="submission" date="2019-12" db="EMBL/GenBank/DDBJ databases">
        <title>Genomic-based taxomic classification of the family Erythrobacteraceae.</title>
        <authorList>
            <person name="Xu L."/>
        </authorList>
    </citation>
    <scope>NUCLEOTIDE SEQUENCE [LARGE SCALE GENOMIC DNA]</scope>
    <source>
        <strain evidence="3 4">JCM 10282</strain>
    </source>
</reference>
<dbReference type="RefSeq" id="WP_160759639.1">
    <property type="nucleotide sequence ID" value="NZ_BAAADZ010000002.1"/>
</dbReference>
<evidence type="ECO:0000256" key="1">
    <source>
        <dbReference type="SAM" id="Phobius"/>
    </source>
</evidence>
<keyword evidence="1" id="KW-0812">Transmembrane</keyword>
<evidence type="ECO:0000313" key="5">
    <source>
        <dbReference type="Proteomes" id="UP000548685"/>
    </source>
</evidence>
<reference evidence="2 5" key="2">
    <citation type="submission" date="2020-08" db="EMBL/GenBank/DDBJ databases">
        <title>Genomic Encyclopedia of Type Strains, Phase IV (KMG-IV): sequencing the most valuable type-strain genomes for metagenomic binning, comparative biology and taxonomic classification.</title>
        <authorList>
            <person name="Goeker M."/>
        </authorList>
    </citation>
    <scope>NUCLEOTIDE SEQUENCE [LARGE SCALE GENOMIC DNA]</scope>
    <source>
        <strain evidence="2 5">DSM 8510</strain>
    </source>
</reference>
<comment type="caution">
    <text evidence="3">The sequence shown here is derived from an EMBL/GenBank/DDBJ whole genome shotgun (WGS) entry which is preliminary data.</text>
</comment>
<dbReference type="OrthoDB" id="8481786at2"/>
<evidence type="ECO:0000313" key="2">
    <source>
        <dbReference type="EMBL" id="MBB3774853.1"/>
    </source>
</evidence>
<organism evidence="3 4">
    <name type="scientific">Erythrobacter ramosus</name>
    <dbReference type="NCBI Taxonomy" id="35811"/>
    <lineage>
        <taxon>Bacteria</taxon>
        <taxon>Pseudomonadati</taxon>
        <taxon>Pseudomonadota</taxon>
        <taxon>Alphaproteobacteria</taxon>
        <taxon>Sphingomonadales</taxon>
        <taxon>Erythrobacteraceae</taxon>
        <taxon>Erythrobacter/Porphyrobacter group</taxon>
        <taxon>Erythrobacter</taxon>
    </lineage>
</organism>
<feature type="transmembrane region" description="Helical" evidence="1">
    <location>
        <begin position="31"/>
        <end position="48"/>
    </location>
</feature>